<dbReference type="AlphaFoldDB" id="A0A182K6T0"/>
<dbReference type="PANTHER" id="PTHR33053">
    <property type="entry name" value="PROTEIN, PUTATIVE-RELATED"/>
    <property type="match status" value="1"/>
</dbReference>
<dbReference type="Proteomes" id="UP000075881">
    <property type="component" value="Unassembled WGS sequence"/>
</dbReference>
<dbReference type="STRING" id="43041.A0A182K6T0"/>
<feature type="compositionally biased region" description="Basic and acidic residues" evidence="1">
    <location>
        <begin position="234"/>
        <end position="246"/>
    </location>
</feature>
<name>A0A182K6T0_9DIPT</name>
<reference evidence="2" key="2">
    <citation type="submission" date="2020-05" db="UniProtKB">
        <authorList>
            <consortium name="EnsemblMetazoa"/>
        </authorList>
    </citation>
    <scope>IDENTIFICATION</scope>
    <source>
        <strain evidence="2">ACHKN1017</strain>
    </source>
</reference>
<reference evidence="3" key="1">
    <citation type="submission" date="2013-03" db="EMBL/GenBank/DDBJ databases">
        <title>The Genome Sequence of Anopheles christyi ACHKN1017.</title>
        <authorList>
            <consortium name="The Broad Institute Genomics Platform"/>
            <person name="Neafsey D.E."/>
            <person name="Besansky N."/>
            <person name="Walker B."/>
            <person name="Young S.K."/>
            <person name="Zeng Q."/>
            <person name="Gargeya S."/>
            <person name="Fitzgerald M."/>
            <person name="Haas B."/>
            <person name="Abouelleil A."/>
            <person name="Allen A.W."/>
            <person name="Alvarado L."/>
            <person name="Arachchi H.M."/>
            <person name="Berlin A.M."/>
            <person name="Chapman S.B."/>
            <person name="Gainer-Dewar J."/>
            <person name="Goldberg J."/>
            <person name="Griggs A."/>
            <person name="Gujja S."/>
            <person name="Hansen M."/>
            <person name="Howarth C."/>
            <person name="Imamovic A."/>
            <person name="Ireland A."/>
            <person name="Larimer J."/>
            <person name="McCowan C."/>
            <person name="Murphy C."/>
            <person name="Pearson M."/>
            <person name="Poon T.W."/>
            <person name="Priest M."/>
            <person name="Roberts A."/>
            <person name="Saif S."/>
            <person name="Shea T."/>
            <person name="Sisk P."/>
            <person name="Sykes S."/>
            <person name="Wortman J."/>
            <person name="Nusbaum C."/>
            <person name="Birren B."/>
        </authorList>
    </citation>
    <scope>NUCLEOTIDE SEQUENCE [LARGE SCALE GENOMIC DNA]</scope>
    <source>
        <strain evidence="3">ACHKN1017</strain>
    </source>
</reference>
<dbReference type="VEuPathDB" id="VectorBase:ACHR006465"/>
<evidence type="ECO:0000313" key="2">
    <source>
        <dbReference type="EnsemblMetazoa" id="ACHR006465-PA"/>
    </source>
</evidence>
<evidence type="ECO:0000313" key="3">
    <source>
        <dbReference type="Proteomes" id="UP000075881"/>
    </source>
</evidence>
<feature type="region of interest" description="Disordered" evidence="1">
    <location>
        <begin position="226"/>
        <end position="255"/>
    </location>
</feature>
<keyword evidence="3" id="KW-1185">Reference proteome</keyword>
<dbReference type="PANTHER" id="PTHR33053:SF9">
    <property type="entry name" value="AGAP000105-PA"/>
    <property type="match status" value="1"/>
</dbReference>
<protein>
    <submittedName>
        <fullName evidence="2">Uncharacterized protein</fullName>
    </submittedName>
</protein>
<organism evidence="2 3">
    <name type="scientific">Anopheles christyi</name>
    <dbReference type="NCBI Taxonomy" id="43041"/>
    <lineage>
        <taxon>Eukaryota</taxon>
        <taxon>Metazoa</taxon>
        <taxon>Ecdysozoa</taxon>
        <taxon>Arthropoda</taxon>
        <taxon>Hexapoda</taxon>
        <taxon>Insecta</taxon>
        <taxon>Pterygota</taxon>
        <taxon>Neoptera</taxon>
        <taxon>Endopterygota</taxon>
        <taxon>Diptera</taxon>
        <taxon>Nematocera</taxon>
        <taxon>Culicoidea</taxon>
        <taxon>Culicidae</taxon>
        <taxon>Anophelinae</taxon>
        <taxon>Anopheles</taxon>
    </lineage>
</organism>
<dbReference type="EnsemblMetazoa" id="ACHR006465-RA">
    <property type="protein sequence ID" value="ACHR006465-PA"/>
    <property type="gene ID" value="ACHR006465"/>
</dbReference>
<proteinExistence type="predicted"/>
<sequence length="255" mass="29079">MKLDQAPAKLPQDIDELHLLQDHRTLLKTPVAVGKEISTVAGGEMWYQGIKQCLCHHFRSTTPSVDVLGINLFVDGLPLHNSGPPQCWPIMMQLRDQPDVPIVVLGPDNVDDYLRPLVVDLNEVIENGVMINQKRFGVSLKAIIADTPARAFIIGVAGHNARHGCIQCEIVGKYCKKKNTKDVLRRRRCRMDGCRIQKWTVHYRTSKTIDTAFRFKRARYNQLNINSRRTSSVSHRDNEKNHERIHSWNISTVSK</sequence>
<evidence type="ECO:0000256" key="1">
    <source>
        <dbReference type="SAM" id="MobiDB-lite"/>
    </source>
</evidence>
<accession>A0A182K6T0</accession>